<evidence type="ECO:0000256" key="1">
    <source>
        <dbReference type="SAM" id="Phobius"/>
    </source>
</evidence>
<feature type="transmembrane region" description="Helical" evidence="1">
    <location>
        <begin position="6"/>
        <end position="27"/>
    </location>
</feature>
<dbReference type="Proteomes" id="UP000262172">
    <property type="component" value="Unassembled WGS sequence"/>
</dbReference>
<proteinExistence type="predicted"/>
<reference evidence="2 3" key="1">
    <citation type="submission" date="2018-08" db="EMBL/GenBank/DDBJ databases">
        <title>Isolation, diversity and antifungal activity of Actinobacteria from cow dung.</title>
        <authorList>
            <person name="Ling L."/>
        </authorList>
    </citation>
    <scope>NUCLEOTIDE SEQUENCE [LARGE SCALE GENOMIC DNA]</scope>
    <source>
        <strain evidence="2 3">NEAU-LLE</strain>
    </source>
</reference>
<gene>
    <name evidence="2" type="ORF">DY023_10480</name>
</gene>
<keyword evidence="1" id="KW-0812">Transmembrane</keyword>
<evidence type="ECO:0000313" key="3">
    <source>
        <dbReference type="Proteomes" id="UP000262172"/>
    </source>
</evidence>
<keyword evidence="1" id="KW-1133">Transmembrane helix</keyword>
<comment type="caution">
    <text evidence="2">The sequence shown here is derived from an EMBL/GenBank/DDBJ whole genome shotgun (WGS) entry which is preliminary data.</text>
</comment>
<protein>
    <submittedName>
        <fullName evidence="2">Uncharacterized protein</fullName>
    </submittedName>
</protein>
<accession>A0A371NSR4</accession>
<name>A0A371NSR4_9MICO</name>
<keyword evidence="3" id="KW-1185">Reference proteome</keyword>
<keyword evidence="1" id="KW-0472">Membrane</keyword>
<dbReference type="EMBL" id="QUAB01000042">
    <property type="protein sequence ID" value="REJ05273.1"/>
    <property type="molecule type" value="Genomic_DNA"/>
</dbReference>
<sequence>MDPLTIVELWWVVPAAAGATVVTVTGVRSGKRRRKRLAFDAAREQLAEARTAAVASTAALKATRAELAHATAERGAGRASAADVTRARQALREAEQHAKAASALVRARRARVAASRAELAAPGDPLERLYVAHDAVNNRWMEYETDPARAIAFPQMSDVKAPATAAFFAAQRRARDARPAADAKRVTPADFAAYRDAVADLERALVDAERAAGAVREPRPAWQDTAHQVIELGAEAIRSVTDRSSRRRDTP</sequence>
<dbReference type="RefSeq" id="WP_116242287.1">
    <property type="nucleotide sequence ID" value="NZ_QUAB01000042.1"/>
</dbReference>
<dbReference type="AlphaFoldDB" id="A0A371NSR4"/>
<dbReference type="OrthoDB" id="4948465at2"/>
<organism evidence="2 3">
    <name type="scientific">Microbacterium bovistercoris</name>
    <dbReference type="NCBI Taxonomy" id="2293570"/>
    <lineage>
        <taxon>Bacteria</taxon>
        <taxon>Bacillati</taxon>
        <taxon>Actinomycetota</taxon>
        <taxon>Actinomycetes</taxon>
        <taxon>Micrococcales</taxon>
        <taxon>Microbacteriaceae</taxon>
        <taxon>Microbacterium</taxon>
    </lineage>
</organism>
<evidence type="ECO:0000313" key="2">
    <source>
        <dbReference type="EMBL" id="REJ05273.1"/>
    </source>
</evidence>